<proteinExistence type="predicted"/>
<feature type="compositionally biased region" description="Polar residues" evidence="9">
    <location>
        <begin position="584"/>
        <end position="603"/>
    </location>
</feature>
<comment type="subcellular location">
    <subcellularLocation>
        <location evidence="1">Nucleus</location>
    </subcellularLocation>
</comment>
<dbReference type="VEuPathDB" id="VectorBase:CSON010247"/>
<dbReference type="PROSITE" id="PS51073">
    <property type="entry name" value="RPEL"/>
    <property type="match status" value="3"/>
</dbReference>
<feature type="compositionally biased region" description="Low complexity" evidence="9">
    <location>
        <begin position="268"/>
        <end position="286"/>
    </location>
</feature>
<keyword evidence="6" id="KW-0539">Nucleus</keyword>
<feature type="region of interest" description="Disordered" evidence="9">
    <location>
        <begin position="1135"/>
        <end position="1163"/>
    </location>
</feature>
<feature type="repeat" description="RPEL" evidence="7">
    <location>
        <begin position="92"/>
        <end position="117"/>
    </location>
</feature>
<protein>
    <submittedName>
        <fullName evidence="11">CSON010247 protein</fullName>
    </submittedName>
</protein>
<dbReference type="GO" id="GO:0003713">
    <property type="term" value="F:transcription coactivator activity"/>
    <property type="evidence" value="ECO:0007669"/>
    <property type="project" value="TreeGrafter"/>
</dbReference>
<feature type="coiled-coil region" evidence="8">
    <location>
        <begin position="641"/>
        <end position="729"/>
    </location>
</feature>
<dbReference type="OMA" id="MAMDTNE"/>
<dbReference type="SMART" id="SM00513">
    <property type="entry name" value="SAP"/>
    <property type="match status" value="1"/>
</dbReference>
<dbReference type="PANTHER" id="PTHR22793">
    <property type="entry name" value="MYOCARDIN-RELATED TRANSCRIPTION FACTOR-RELATED"/>
    <property type="match status" value="1"/>
</dbReference>
<feature type="region of interest" description="Disordered" evidence="9">
    <location>
        <begin position="1040"/>
        <end position="1072"/>
    </location>
</feature>
<evidence type="ECO:0000259" key="10">
    <source>
        <dbReference type="PROSITE" id="PS50800"/>
    </source>
</evidence>
<dbReference type="InterPro" id="IPR043451">
    <property type="entry name" value="Myocardin-like"/>
</dbReference>
<keyword evidence="2" id="KW-0677">Repeat</keyword>
<evidence type="ECO:0000256" key="2">
    <source>
        <dbReference type="ARBA" id="ARBA00022737"/>
    </source>
</evidence>
<dbReference type="InterPro" id="IPR036361">
    <property type="entry name" value="SAP_dom_sf"/>
</dbReference>
<feature type="region of interest" description="Disordered" evidence="9">
    <location>
        <begin position="1"/>
        <end position="42"/>
    </location>
</feature>
<dbReference type="Pfam" id="PF02037">
    <property type="entry name" value="SAP"/>
    <property type="match status" value="1"/>
</dbReference>
<dbReference type="InterPro" id="IPR003034">
    <property type="entry name" value="SAP_dom"/>
</dbReference>
<feature type="region of interest" description="Disordered" evidence="9">
    <location>
        <begin position="315"/>
        <end position="340"/>
    </location>
</feature>
<sequence>MSEGEHSKSASSASTGLVGITDDVQRQSPPKAIVDSTPLQPQMDKNKESLKVKLMVRRTMNELIQQNIIPPPKPSPTLHQQYKQLERAKTGDVLKQKILHRPQREELERRHILDHQQNYIDPSIAEKRRLLSKAMIADHLNSKISHRPGPLELIEKNILHTEEPIEQLVKEGLVTYKAANEGIIKGPQHPNSYVVDDDSQSSEGDPLSMCSQSENLLEVANSGVVTVALTIPSSGGAVVVTSAPLTTTNTNNNLSKMPSLVPTTPQFVSVSNNSNNNNSNSSDVSSMCVKQELQSTPNLYAQLCQSTVSSSPVVGALSPQSLSSTTSSLSPMSSVASPPATIISKPIPATFLQSNQQQQKSDAPGKDKNKKKSKTKATAKARTIKFHEYKGPPSAQKSNNVLCTGENGETNYQLAMKQQYLLQYLEQIYKHPHILPATQKPVQASANPPPLQQLQTQTIMTNHIQSPPQQQQIITQTNNNNNCNEIQQNNITIAQNAPSSITSVSIPPSPASTYSDSTVHSDMGKMKVSDLKQQLKKLNLKVSGSKQALIERLKQHMPLDMDQQSNIEQESISGETCDFDAISTTTPHQSPSSAESDFDNTMDTTQHQQQIEQQSEQMITIKQEPMTPQPMQITIGDEDIVREQQRQIEELQRSLRQAQEQLEQMKQKKMDESEPVSVRLKHTLEAKMQKEKLAQLEAQQKHQQQMLAIQQLKHQQQLLQLQQQQQNKNVFVTTQTNASNKPQIQGQQQPQVISSQPPALNAFITPIKKEITFYENNQTIPIPTLLVCVQDKKTHQRTTSMPSIVLPLTATGPPPLVEASQPITIQQQQIVQTTPVKHHIPLPQSSPPELRPIDPLPPPHYDEATKIIEDNKKQQQQLAQTLAAQNVPPLAKCLPVTCQVQALSKVRKNNDRMPQALKDVYEILSKNGELPESANISSDPTTPETPSTNNSNVNQVMMINPNLMFDNSRLRGQMNGVAINNLDLNSGVSNDAPSSDIPSSLLLDGGSDLLNLPVLSPMQQDCIQSDPEETLDKLLAQAQQTNECHTPQDSPFHHPASSPGTPGSSANHAPSQLMSDFNDLELLEFPMDIEDETAFHHSQMLQQHTDSNSTNHMINNTRTREMNPSLTPSLNELIQIQQQQQQQQHHQNDYENSYSDSMNNNNNNNNENNHCNTNHFGNETPMDFENLLSNFEIPTNYPESNIGVTRCGGGNGSFDSIHHISSPAHHFGGHCFNSQPLLHSNHTTNNLHHHFNNQHENILEFFNDDFRMGSSDVISCEVDNLLLLKDLGP</sequence>
<reference evidence="11" key="1">
    <citation type="submission" date="2018-07" db="EMBL/GenBank/DDBJ databases">
        <authorList>
            <person name="Quirk P.G."/>
            <person name="Krulwich T.A."/>
        </authorList>
    </citation>
    <scope>NUCLEOTIDE SEQUENCE</scope>
</reference>
<feature type="compositionally biased region" description="Basic residues" evidence="9">
    <location>
        <begin position="368"/>
        <end position="380"/>
    </location>
</feature>
<accession>A0A336M5B9</accession>
<dbReference type="GO" id="GO:0045944">
    <property type="term" value="P:positive regulation of transcription by RNA polymerase II"/>
    <property type="evidence" value="ECO:0007669"/>
    <property type="project" value="TreeGrafter"/>
</dbReference>
<organism evidence="11">
    <name type="scientific">Culicoides sonorensis</name>
    <name type="common">Biting midge</name>
    <dbReference type="NCBI Taxonomy" id="179676"/>
    <lineage>
        <taxon>Eukaryota</taxon>
        <taxon>Metazoa</taxon>
        <taxon>Ecdysozoa</taxon>
        <taxon>Arthropoda</taxon>
        <taxon>Hexapoda</taxon>
        <taxon>Insecta</taxon>
        <taxon>Pterygota</taxon>
        <taxon>Neoptera</taxon>
        <taxon>Endopterygota</taxon>
        <taxon>Diptera</taxon>
        <taxon>Nematocera</taxon>
        <taxon>Chironomoidea</taxon>
        <taxon>Ceratopogonidae</taxon>
        <taxon>Ceratopogoninae</taxon>
        <taxon>Culicoides</taxon>
        <taxon>Monoculicoides</taxon>
    </lineage>
</organism>
<evidence type="ECO:0000256" key="7">
    <source>
        <dbReference type="PROSITE-ProRule" id="PRU00401"/>
    </source>
</evidence>
<dbReference type="GO" id="GO:0005634">
    <property type="term" value="C:nucleus"/>
    <property type="evidence" value="ECO:0007669"/>
    <property type="project" value="UniProtKB-SubCell"/>
</dbReference>
<dbReference type="Pfam" id="PF02755">
    <property type="entry name" value="RPEL"/>
    <property type="match status" value="1"/>
</dbReference>
<dbReference type="SUPFAM" id="SSF68906">
    <property type="entry name" value="SAP domain"/>
    <property type="match status" value="1"/>
</dbReference>
<feature type="compositionally biased region" description="Low complexity" evidence="9">
    <location>
        <begin position="316"/>
        <end position="340"/>
    </location>
</feature>
<feature type="region of interest" description="Disordered" evidence="9">
    <location>
        <begin position="584"/>
        <end position="612"/>
    </location>
</feature>
<feature type="repeat" description="RPEL" evidence="7">
    <location>
        <begin position="48"/>
        <end position="73"/>
    </location>
</feature>
<feature type="region of interest" description="Disordered" evidence="9">
    <location>
        <begin position="353"/>
        <end position="380"/>
    </location>
</feature>
<name>A0A336M5B9_CULSO</name>
<dbReference type="InterPro" id="IPR004018">
    <property type="entry name" value="RPEL_repeat"/>
</dbReference>
<keyword evidence="4 8" id="KW-0175">Coiled coil</keyword>
<keyword evidence="3" id="KW-0805">Transcription regulation</keyword>
<feature type="compositionally biased region" description="Low complexity" evidence="9">
    <location>
        <begin position="1135"/>
        <end position="1145"/>
    </location>
</feature>
<dbReference type="Gene3D" id="6.10.140.2040">
    <property type="match status" value="1"/>
</dbReference>
<evidence type="ECO:0000256" key="8">
    <source>
        <dbReference type="SAM" id="Coils"/>
    </source>
</evidence>
<evidence type="ECO:0000256" key="1">
    <source>
        <dbReference type="ARBA" id="ARBA00004123"/>
    </source>
</evidence>
<feature type="compositionally biased region" description="Low complexity" evidence="9">
    <location>
        <begin position="1055"/>
        <end position="1066"/>
    </location>
</feature>
<feature type="region of interest" description="Disordered" evidence="9">
    <location>
        <begin position="265"/>
        <end position="289"/>
    </location>
</feature>
<evidence type="ECO:0000256" key="6">
    <source>
        <dbReference type="ARBA" id="ARBA00023242"/>
    </source>
</evidence>
<evidence type="ECO:0000313" key="11">
    <source>
        <dbReference type="EMBL" id="SSX24069.1"/>
    </source>
</evidence>
<dbReference type="Gene3D" id="6.10.150.10">
    <property type="match status" value="1"/>
</dbReference>
<dbReference type="EMBL" id="UFQT01000412">
    <property type="protein sequence ID" value="SSX24069.1"/>
    <property type="molecule type" value="Genomic_DNA"/>
</dbReference>
<dbReference type="PANTHER" id="PTHR22793:SF12">
    <property type="entry name" value="MYOCARDIN-RELATED TRANSCRIPTION FACTOR, ISOFORM H"/>
    <property type="match status" value="1"/>
</dbReference>
<feature type="region of interest" description="Disordered" evidence="9">
    <location>
        <begin position="187"/>
        <end position="209"/>
    </location>
</feature>
<dbReference type="SMART" id="SM00707">
    <property type="entry name" value="RPEL"/>
    <property type="match status" value="3"/>
</dbReference>
<dbReference type="PROSITE" id="PS50800">
    <property type="entry name" value="SAP"/>
    <property type="match status" value="1"/>
</dbReference>
<gene>
    <name evidence="11" type="primary">CSON010247</name>
</gene>
<feature type="region of interest" description="Disordered" evidence="9">
    <location>
        <begin position="930"/>
        <end position="952"/>
    </location>
</feature>
<evidence type="ECO:0000256" key="3">
    <source>
        <dbReference type="ARBA" id="ARBA00023015"/>
    </source>
</evidence>
<feature type="compositionally biased region" description="Polar residues" evidence="9">
    <location>
        <begin position="1040"/>
        <end position="1049"/>
    </location>
</feature>
<evidence type="ECO:0000256" key="9">
    <source>
        <dbReference type="SAM" id="MobiDB-lite"/>
    </source>
</evidence>
<keyword evidence="5" id="KW-0804">Transcription</keyword>
<evidence type="ECO:0000256" key="4">
    <source>
        <dbReference type="ARBA" id="ARBA00023054"/>
    </source>
</evidence>
<feature type="compositionally biased region" description="Low complexity" evidence="9">
    <location>
        <begin position="937"/>
        <end position="952"/>
    </location>
</feature>
<feature type="domain" description="SAP" evidence="10">
    <location>
        <begin position="523"/>
        <end position="557"/>
    </location>
</feature>
<dbReference type="Gene3D" id="1.10.720.30">
    <property type="entry name" value="SAP domain"/>
    <property type="match status" value="1"/>
</dbReference>
<evidence type="ECO:0000256" key="5">
    <source>
        <dbReference type="ARBA" id="ARBA00023163"/>
    </source>
</evidence>
<feature type="repeat" description="RPEL" evidence="7">
    <location>
        <begin position="138"/>
        <end position="163"/>
    </location>
</feature>